<feature type="non-terminal residue" evidence="1">
    <location>
        <position position="1"/>
    </location>
</feature>
<organism evidence="1 2">
    <name type="scientific">Dichanthelium oligosanthes</name>
    <dbReference type="NCBI Taxonomy" id="888268"/>
    <lineage>
        <taxon>Eukaryota</taxon>
        <taxon>Viridiplantae</taxon>
        <taxon>Streptophyta</taxon>
        <taxon>Embryophyta</taxon>
        <taxon>Tracheophyta</taxon>
        <taxon>Spermatophyta</taxon>
        <taxon>Magnoliopsida</taxon>
        <taxon>Liliopsida</taxon>
        <taxon>Poales</taxon>
        <taxon>Poaceae</taxon>
        <taxon>PACMAD clade</taxon>
        <taxon>Panicoideae</taxon>
        <taxon>Panicodae</taxon>
        <taxon>Paniceae</taxon>
        <taxon>Dichantheliinae</taxon>
        <taxon>Dichanthelium</taxon>
    </lineage>
</organism>
<accession>A0A1E5VBU9</accession>
<proteinExistence type="predicted"/>
<keyword evidence="2" id="KW-1185">Reference proteome</keyword>
<comment type="caution">
    <text evidence="1">The sequence shown here is derived from an EMBL/GenBank/DDBJ whole genome shotgun (WGS) entry which is preliminary data.</text>
</comment>
<name>A0A1E5VBU9_9POAL</name>
<evidence type="ECO:0000313" key="2">
    <source>
        <dbReference type="Proteomes" id="UP000095767"/>
    </source>
</evidence>
<dbReference type="Proteomes" id="UP000095767">
    <property type="component" value="Unassembled WGS sequence"/>
</dbReference>
<protein>
    <submittedName>
        <fullName evidence="1">Uncharacterized protein</fullName>
    </submittedName>
</protein>
<dbReference type="AlphaFoldDB" id="A0A1E5VBU9"/>
<evidence type="ECO:0000313" key="1">
    <source>
        <dbReference type="EMBL" id="OEL22581.1"/>
    </source>
</evidence>
<gene>
    <name evidence="1" type="ORF">BAE44_0016401</name>
</gene>
<sequence>LVMLAMAESLTSGEIVPGDLEFTALATRMVAQGLTVLRDVAESA</sequence>
<reference evidence="1 2" key="1">
    <citation type="submission" date="2016-09" db="EMBL/GenBank/DDBJ databases">
        <title>The draft genome of Dichanthelium oligosanthes: A C3 panicoid grass species.</title>
        <authorList>
            <person name="Studer A.J."/>
            <person name="Schnable J.C."/>
            <person name="Brutnell T.P."/>
        </authorList>
    </citation>
    <scope>NUCLEOTIDE SEQUENCE [LARGE SCALE GENOMIC DNA]</scope>
    <source>
        <strain evidence="2">cv. Kellogg 1175</strain>
        <tissue evidence="1">Leaf</tissue>
    </source>
</reference>
<dbReference type="EMBL" id="LWDX02044940">
    <property type="protein sequence ID" value="OEL22581.1"/>
    <property type="molecule type" value="Genomic_DNA"/>
</dbReference>